<name>A0A9N8DXI7_9STRA</name>
<dbReference type="InterPro" id="IPR002130">
    <property type="entry name" value="Cyclophilin-type_PPIase_dom"/>
</dbReference>
<reference evidence="4" key="1">
    <citation type="submission" date="2020-06" db="EMBL/GenBank/DDBJ databases">
        <authorList>
            <consortium name="Plant Systems Biology data submission"/>
        </authorList>
    </citation>
    <scope>NUCLEOTIDE SEQUENCE</scope>
    <source>
        <strain evidence="4">D6</strain>
    </source>
</reference>
<feature type="compositionally biased region" description="Low complexity" evidence="1">
    <location>
        <begin position="154"/>
        <end position="171"/>
    </location>
</feature>
<protein>
    <recommendedName>
        <fullName evidence="3">PPIase cyclophilin-type domain-containing protein</fullName>
    </recommendedName>
</protein>
<dbReference type="SUPFAM" id="SSF50891">
    <property type="entry name" value="Cyclophilin-like"/>
    <property type="match status" value="1"/>
</dbReference>
<evidence type="ECO:0000256" key="2">
    <source>
        <dbReference type="SAM" id="Phobius"/>
    </source>
</evidence>
<dbReference type="GO" id="GO:0003755">
    <property type="term" value="F:peptidyl-prolyl cis-trans isomerase activity"/>
    <property type="evidence" value="ECO:0007669"/>
    <property type="project" value="InterPro"/>
</dbReference>
<feature type="region of interest" description="Disordered" evidence="1">
    <location>
        <begin position="1"/>
        <end position="56"/>
    </location>
</feature>
<evidence type="ECO:0000259" key="3">
    <source>
        <dbReference type="Pfam" id="PF00160"/>
    </source>
</evidence>
<evidence type="ECO:0000256" key="1">
    <source>
        <dbReference type="SAM" id="MobiDB-lite"/>
    </source>
</evidence>
<dbReference type="Proteomes" id="UP001153069">
    <property type="component" value="Unassembled WGS sequence"/>
</dbReference>
<feature type="compositionally biased region" description="Polar residues" evidence="1">
    <location>
        <begin position="223"/>
        <end position="234"/>
    </location>
</feature>
<dbReference type="OrthoDB" id="193086at2759"/>
<dbReference type="AlphaFoldDB" id="A0A9N8DXI7"/>
<evidence type="ECO:0000313" key="5">
    <source>
        <dbReference type="Proteomes" id="UP001153069"/>
    </source>
</evidence>
<sequence length="697" mass="78369">MTSHHRKRFFSNESNSNGNGNGNGSPGSSSSKNLRGLGRNNSGSSSRSHRSASPPDQLIADLSHSLLGQAQAHFSPVNVTVDNTGSMDSSMNSASRSRRILTPNHSGNLNFAADHSSGNDLTSSSRRRPSVGTGSHGSVQRHHSGESIFRGHGSPRSPTTTRASTSTSARPELQRHRSPPIPSYSNSASSSSTNNLSNLNNLNNLSSSTSTRQRCSPRMAPKRNTSTSQSSGDMEQQHAHAQQALQQQQLSMSMSIQQQSDMNMSNTPYGMLNPGNSSFFGPKRRQQLYYTNSNPNSSYMSSFWNHLLHSATSSSSSSTPNNKTNNKQMIALFAFCTLIILGMAVYQHDAMLQDALRLKEQEVQHHIHHTKEMEQRVQTLRQQNLQLADQIQHQPVVPDQQQIDLETQRKLFHWEHANLKMQRDVQLMSKRLLREKYGHGPKYYVQMKLEFDPHSNVFKDRSNPDSALEVDDDNDVVILETASIEDMPHAVYLFLEQVDHHLYDHTTFHRNAAHIIQAGPSNSPHAHALFRHAPSLNSVIFQEYAPEMSHKQYTLGYPGRPGGPDFYVNMRDNSLINGPGGQHHHYSDLAKDADPCFAKVVRGFETIERIHRSAVMGEDAIVHPVIIESMKVLPDDYVLPHSFDDTSSSSDEDEEGDEEHHHHHQHHHHPHLLRQHHDREEEQVQQQQDKEMEMLLM</sequence>
<keyword evidence="2" id="KW-0472">Membrane</keyword>
<dbReference type="Pfam" id="PF00160">
    <property type="entry name" value="Pro_isomerase"/>
    <property type="match status" value="1"/>
</dbReference>
<accession>A0A9N8DXI7</accession>
<organism evidence="4 5">
    <name type="scientific">Seminavis robusta</name>
    <dbReference type="NCBI Taxonomy" id="568900"/>
    <lineage>
        <taxon>Eukaryota</taxon>
        <taxon>Sar</taxon>
        <taxon>Stramenopiles</taxon>
        <taxon>Ochrophyta</taxon>
        <taxon>Bacillariophyta</taxon>
        <taxon>Bacillariophyceae</taxon>
        <taxon>Bacillariophycidae</taxon>
        <taxon>Naviculales</taxon>
        <taxon>Naviculaceae</taxon>
        <taxon>Seminavis</taxon>
    </lineage>
</organism>
<feature type="compositionally biased region" description="Basic residues" evidence="1">
    <location>
        <begin position="661"/>
        <end position="674"/>
    </location>
</feature>
<keyword evidence="2" id="KW-1133">Transmembrane helix</keyword>
<dbReference type="EMBL" id="CAICTM010000320">
    <property type="protein sequence ID" value="CAB9507799.1"/>
    <property type="molecule type" value="Genomic_DNA"/>
</dbReference>
<feature type="compositionally biased region" description="Low complexity" evidence="1">
    <location>
        <begin position="185"/>
        <end position="211"/>
    </location>
</feature>
<feature type="compositionally biased region" description="Basic and acidic residues" evidence="1">
    <location>
        <begin position="675"/>
        <end position="697"/>
    </location>
</feature>
<dbReference type="InterPro" id="IPR029000">
    <property type="entry name" value="Cyclophilin-like_dom_sf"/>
</dbReference>
<feature type="transmembrane region" description="Helical" evidence="2">
    <location>
        <begin position="329"/>
        <end position="346"/>
    </location>
</feature>
<keyword evidence="5" id="KW-1185">Reference proteome</keyword>
<keyword evidence="2" id="KW-0812">Transmembrane</keyword>
<dbReference type="Gene3D" id="2.40.100.10">
    <property type="entry name" value="Cyclophilin-like"/>
    <property type="match status" value="1"/>
</dbReference>
<evidence type="ECO:0000313" key="4">
    <source>
        <dbReference type="EMBL" id="CAB9507799.1"/>
    </source>
</evidence>
<feature type="region of interest" description="Disordered" evidence="1">
    <location>
        <begin position="79"/>
        <end position="254"/>
    </location>
</feature>
<feature type="compositionally biased region" description="Low complexity" evidence="1">
    <location>
        <begin position="86"/>
        <end position="95"/>
    </location>
</feature>
<feature type="region of interest" description="Disordered" evidence="1">
    <location>
        <begin position="641"/>
        <end position="697"/>
    </location>
</feature>
<feature type="compositionally biased region" description="Low complexity" evidence="1">
    <location>
        <begin position="239"/>
        <end position="254"/>
    </location>
</feature>
<feature type="compositionally biased region" description="Low complexity" evidence="1">
    <location>
        <begin position="26"/>
        <end position="46"/>
    </location>
</feature>
<feature type="domain" description="PPIase cyclophilin-type" evidence="3">
    <location>
        <begin position="485"/>
        <end position="632"/>
    </location>
</feature>
<proteinExistence type="predicted"/>
<comment type="caution">
    <text evidence="4">The sequence shown here is derived from an EMBL/GenBank/DDBJ whole genome shotgun (WGS) entry which is preliminary data.</text>
</comment>
<gene>
    <name evidence="4" type="ORF">SEMRO_321_G116680.1</name>
</gene>